<gene>
    <name evidence="2" type="ORF">L198_08068</name>
</gene>
<protein>
    <submittedName>
        <fullName evidence="2">Uncharacterized protein</fullName>
    </submittedName>
</protein>
<evidence type="ECO:0000256" key="1">
    <source>
        <dbReference type="SAM" id="SignalP"/>
    </source>
</evidence>
<dbReference type="AlphaFoldDB" id="A0A1E3HJG3"/>
<dbReference type="EMBL" id="AWGH01000051">
    <property type="protein sequence ID" value="ODN76473.1"/>
    <property type="molecule type" value="Genomic_DNA"/>
</dbReference>
<evidence type="ECO:0000313" key="3">
    <source>
        <dbReference type="Proteomes" id="UP000094819"/>
    </source>
</evidence>
<sequence length="103" mass="10935">MRFFALFTAAVPLLGYALAAPFGGITIPLDTREAPIPYSPDCGLYFHSSRSSGTTSQTSVPSLPGKFSKADANALLDTLKGLFESSMSELAPSSAKWFEKLVA</sequence>
<name>A0A1E3HJG3_9TREE</name>
<evidence type="ECO:0000313" key="2">
    <source>
        <dbReference type="EMBL" id="ODN76473.1"/>
    </source>
</evidence>
<dbReference type="Proteomes" id="UP000094819">
    <property type="component" value="Unassembled WGS sequence"/>
</dbReference>
<reference evidence="2 3" key="1">
    <citation type="submission" date="2016-06" db="EMBL/GenBank/DDBJ databases">
        <title>Evolution of pathogenesis and genome organization in the Tremellales.</title>
        <authorList>
            <person name="Cuomo C."/>
            <person name="Litvintseva A."/>
            <person name="Heitman J."/>
            <person name="Chen Y."/>
            <person name="Sun S."/>
            <person name="Springer D."/>
            <person name="Dromer F."/>
            <person name="Young S."/>
            <person name="Zeng Q."/>
            <person name="Chapman S."/>
            <person name="Gujja S."/>
            <person name="Saif S."/>
            <person name="Birren B."/>
        </authorList>
    </citation>
    <scope>NUCLEOTIDE SEQUENCE [LARGE SCALE GENOMIC DNA]</scope>
    <source>
        <strain evidence="2 3">CBS 7118</strain>
    </source>
</reference>
<keyword evidence="1" id="KW-0732">Signal</keyword>
<comment type="caution">
    <text evidence="2">The sequence shown here is derived from an EMBL/GenBank/DDBJ whole genome shotgun (WGS) entry which is preliminary data.</text>
</comment>
<dbReference type="RefSeq" id="XP_019027988.1">
    <property type="nucleotide sequence ID" value="XM_019180041.1"/>
</dbReference>
<organism evidence="2 3">
    <name type="scientific">Cryptococcus wingfieldii CBS 7118</name>
    <dbReference type="NCBI Taxonomy" id="1295528"/>
    <lineage>
        <taxon>Eukaryota</taxon>
        <taxon>Fungi</taxon>
        <taxon>Dikarya</taxon>
        <taxon>Basidiomycota</taxon>
        <taxon>Agaricomycotina</taxon>
        <taxon>Tremellomycetes</taxon>
        <taxon>Tremellales</taxon>
        <taxon>Cryptococcaceae</taxon>
        <taxon>Cryptococcus</taxon>
    </lineage>
</organism>
<feature type="chain" id="PRO_5009129225" evidence="1">
    <location>
        <begin position="20"/>
        <end position="103"/>
    </location>
</feature>
<feature type="signal peptide" evidence="1">
    <location>
        <begin position="1"/>
        <end position="19"/>
    </location>
</feature>
<keyword evidence="3" id="KW-1185">Reference proteome</keyword>
<proteinExistence type="predicted"/>
<dbReference type="GeneID" id="30197279"/>
<accession>A0A1E3HJG3</accession>